<dbReference type="GO" id="GO:0005737">
    <property type="term" value="C:cytoplasm"/>
    <property type="evidence" value="ECO:0007669"/>
    <property type="project" value="UniProtKB-SubCell"/>
</dbReference>
<dbReference type="InterPro" id="IPR006620">
    <property type="entry name" value="Pro_4_hyd_alph"/>
</dbReference>
<organism evidence="27">
    <name type="scientific">Oppiella nova</name>
    <dbReference type="NCBI Taxonomy" id="334625"/>
    <lineage>
        <taxon>Eukaryota</taxon>
        <taxon>Metazoa</taxon>
        <taxon>Ecdysozoa</taxon>
        <taxon>Arthropoda</taxon>
        <taxon>Chelicerata</taxon>
        <taxon>Arachnida</taxon>
        <taxon>Acari</taxon>
        <taxon>Acariformes</taxon>
        <taxon>Sarcoptiformes</taxon>
        <taxon>Oribatida</taxon>
        <taxon>Brachypylina</taxon>
        <taxon>Oppioidea</taxon>
        <taxon>Oppiidae</taxon>
        <taxon>Oppiella</taxon>
    </lineage>
</organism>
<dbReference type="Gene3D" id="3.40.390.10">
    <property type="entry name" value="Collagenase (Catalytic Domain)"/>
    <property type="match status" value="1"/>
</dbReference>
<evidence type="ECO:0000256" key="14">
    <source>
        <dbReference type="ARBA" id="ARBA00022912"/>
    </source>
</evidence>
<keyword evidence="6" id="KW-0963">Cytoplasm</keyword>
<dbReference type="InterPro" id="IPR036860">
    <property type="entry name" value="SH2_dom_sf"/>
</dbReference>
<dbReference type="InterPro" id="IPR057589">
    <property type="entry name" value="GT_PLOD"/>
</dbReference>
<dbReference type="InterPro" id="IPR016346">
    <property type="entry name" value="G-protein_beta_1-5"/>
</dbReference>
<feature type="repeat" description="WD" evidence="21">
    <location>
        <begin position="681"/>
        <end position="721"/>
    </location>
</feature>
<dbReference type="SMART" id="SM00252">
    <property type="entry name" value="SH2"/>
    <property type="match status" value="2"/>
</dbReference>
<dbReference type="PRINTS" id="PR00401">
    <property type="entry name" value="SH2DOMAIN"/>
</dbReference>
<evidence type="ECO:0000259" key="24">
    <source>
        <dbReference type="PROSITE" id="PS50001"/>
    </source>
</evidence>
<evidence type="ECO:0000256" key="10">
    <source>
        <dbReference type="ARBA" id="ARBA00022723"/>
    </source>
</evidence>
<evidence type="ECO:0000256" key="3">
    <source>
        <dbReference type="ARBA" id="ARBA00004496"/>
    </source>
</evidence>
<dbReference type="GO" id="GO:0070374">
    <property type="term" value="P:positive regulation of ERK1 and ERK2 cascade"/>
    <property type="evidence" value="ECO:0007669"/>
    <property type="project" value="TreeGrafter"/>
</dbReference>
<dbReference type="InterPro" id="IPR000242">
    <property type="entry name" value="PTP_cat"/>
</dbReference>
<evidence type="ECO:0000256" key="7">
    <source>
        <dbReference type="ARBA" id="ARBA00022553"/>
    </source>
</evidence>
<dbReference type="Pfam" id="PF01431">
    <property type="entry name" value="Peptidase_M13"/>
    <property type="match status" value="1"/>
</dbReference>
<evidence type="ECO:0000256" key="2">
    <source>
        <dbReference type="ARBA" id="ARBA00001961"/>
    </source>
</evidence>
<evidence type="ECO:0000256" key="5">
    <source>
        <dbReference type="ARBA" id="ARBA00013064"/>
    </source>
</evidence>
<feature type="repeat" description="WD" evidence="21">
    <location>
        <begin position="600"/>
        <end position="634"/>
    </location>
</feature>
<dbReference type="PANTHER" id="PTHR46559:SF3">
    <property type="entry name" value="TYROSINE-PROTEIN PHOSPHATASE NON-RECEPTOR TYPE"/>
    <property type="match status" value="1"/>
</dbReference>
<dbReference type="PROSITE" id="PS51885">
    <property type="entry name" value="NEPRILYSIN"/>
    <property type="match status" value="1"/>
</dbReference>
<comment type="cofactor">
    <cofactor evidence="2">
        <name>L-ascorbate</name>
        <dbReference type="ChEBI" id="CHEBI:38290"/>
    </cofactor>
</comment>
<feature type="region of interest" description="Disordered" evidence="23">
    <location>
        <begin position="1434"/>
        <end position="1456"/>
    </location>
</feature>
<dbReference type="SUPFAM" id="SSF55550">
    <property type="entry name" value="SH2 domain"/>
    <property type="match status" value="2"/>
</dbReference>
<dbReference type="Proteomes" id="UP000728032">
    <property type="component" value="Unassembled WGS sequence"/>
</dbReference>
<comment type="subcellular location">
    <subcellularLocation>
        <location evidence="3">Cytoplasm</location>
    </subcellularLocation>
</comment>
<gene>
    <name evidence="27" type="ORF">ONB1V03_LOCUS660</name>
</gene>
<dbReference type="InterPro" id="IPR000387">
    <property type="entry name" value="Tyr_Pase_dom"/>
</dbReference>
<evidence type="ECO:0000256" key="16">
    <source>
        <dbReference type="ARBA" id="ARBA00022999"/>
    </source>
</evidence>
<dbReference type="SMART" id="SM00702">
    <property type="entry name" value="P4Hc"/>
    <property type="match status" value="1"/>
</dbReference>
<evidence type="ECO:0000256" key="18">
    <source>
        <dbReference type="ARBA" id="ARBA00023049"/>
    </source>
</evidence>
<keyword evidence="28" id="KW-1185">Reference proteome</keyword>
<protein>
    <recommendedName>
        <fullName evidence="5">protein-tyrosine-phosphatase</fullName>
        <ecNumber evidence="5">3.1.3.48</ecNumber>
    </recommendedName>
</protein>
<evidence type="ECO:0000256" key="20">
    <source>
        <dbReference type="PROSITE-ProRule" id="PRU00191"/>
    </source>
</evidence>
<dbReference type="CDD" id="cd08662">
    <property type="entry name" value="M13"/>
    <property type="match status" value="1"/>
</dbReference>
<evidence type="ECO:0000256" key="12">
    <source>
        <dbReference type="ARBA" id="ARBA00022801"/>
    </source>
</evidence>
<evidence type="ECO:0000256" key="9">
    <source>
        <dbReference type="ARBA" id="ARBA00022670"/>
    </source>
</evidence>
<dbReference type="PROSITE" id="PS00383">
    <property type="entry name" value="TYR_PHOSPHATASE_1"/>
    <property type="match status" value="1"/>
</dbReference>
<dbReference type="SMART" id="SM00194">
    <property type="entry name" value="PTPc"/>
    <property type="match status" value="1"/>
</dbReference>
<evidence type="ECO:0000256" key="15">
    <source>
        <dbReference type="ARBA" id="ARBA00022964"/>
    </source>
</evidence>
<evidence type="ECO:0000256" key="8">
    <source>
        <dbReference type="ARBA" id="ARBA00022574"/>
    </source>
</evidence>
<sequence>MSTRSHGRWFHPNISGVDAEKMLMERGFEGSFLARPSKSNPGDFTLSVRRNGQVTHIKIQNTGDYYDLYGGEKFATLAELVQYYMENMGQLKEKNGEVIELKFPLNSSDPTSERWFHGPLSGKDAERLVLEKGKNGSFLVRESQSKPGDYVLTVRTDDKVTHVMIRFQDNKFDVGGGDKFDSLSDLVEHYKKNPMVETTGTVVHEFLVDYTRVLLREVDNTIGADYINANMITIDDENNSPDNNRKRYIATQGPLTNTSGDFWWMVWQENCAVIVMTTKEIERGKNKCVRYWPDRGQTKEFGKIVVKTISEKPTIDYTLREFSVCKESDNSITRTIYHYHFTAWPDHGVPSDPGCVLNFLHDVNRKQEAIDDAGPVIVHCSAGIGRTGTFIVIDQIIEQIKRHGLDCEIDIQRTIQMVRSQRSGMVQTEAQYKFVYLAVQHYIETLQQRILAEQKSLQAGREYTNIKYTSEAAAGCDTNKLTSQTSRPASVGNNSFVGSDRSLVRHHCEPLRHDKSVVMNELDSLRQEAETLKNTIRDARKAACDTTLVQATANMEPVGRIQMRTRRTLRGHLAKIYAMHWGSDSRYTFVGYRHPIDPSVQFVCFALNSRYLVSASQDGKLIVWDAYTTNKVHAIPLRSSWVMTCAYAPSGSYVACGGLDNICSIYSLKTREGNVRVSRELPGHTGYLSCCRFLDDNQIVTSSGDMTCALWDIETGQQCTSFTGHTGDVMSLSLAPDMRTFVSGACDASAKLWDIRDGTCKQTFPGHESDINAVTFFPNGHAFATGSDDATCRLFDIRADQELAMYSHDNIICGITSVAFSKSGRLLLAGYDDFNCNVWDSMKAERAGVLAGHDNRVSCLGVTEDGMAVATELDLLVTTVATHITDGFARFNRSVNIYGHKLEVLGVNQKWLGGEVATSPGGGHKVNLLKTFINHYKRDTNVVILFVDSFDVILTSSPHEILKRFIEMDAKIVFSSEGFCWPDKTLASKYPKSEVGGKPFLNSGARSLDTLPQVETLMKLDIKLDQRAHLFQNLNGAVGDVEIKFSAEDSYVNNNAFQSNPLVIHGNGGSKVVLNSLGNYLAKSWHPKYGCLSCDENKTTIEGLLFMDPTNPTKRNHWNGWPEILHFDCDYYLSIDSDARLTNPSSLKTLIQQNKTIIAPLLVRHNQVWSNFWGALSSEGFYSRSHDYIQIVKNERRGVWNVPFISEAYLIKGSLLKGRESNEVEPRFSPHFYSNKYPDLDPDMTFCAILRDNGIFMFVTNIEDFGHLDPRLAGGYENVPTRDIHMNQIGFEQHWLYFLREYIRPVQEKVFIGYSHDPPKAIMNFVVRYHPNEQPSLRPHHDASTYTVNIALNSANIDYEGGGCRFVRYNCSVTNPRIGWSFLHPGRLTHFHEGLRMPRYKKTDFDDDEASDVSNFPTDITVTGIGNPNLSASGQQLASEAQEQNHQKFSNSPGVSFLSPVSATSKRVRRRGFWDRSSPFEKLLLIVIAFLSCVIIILISVLTAQSNTTFQVHVSTQNKFASAIINAIDFKTDPCDDFYQYACGGWVRDNPLPDGKSIWGTFGKLWQENQLVMKNVLEESKPDSNPLSAERKARVYYHSCVDKNETIEKYGPKPMQDFLKNIKGWNISGDFDVNEWDFQESLELLHNVYNRGGLFSWAMTKVLEFEKKLAQITIPADQRRDDERTYHKMTLKEMKRRCKVIDWVSYFRRAFDNISRPITESEQIVIYSPEYMTNLSDLIEDHLKDDQNKIVLSNYMGWSVVQTMTSCLSKPFREASKILRKALMGSEGTESPWRYCVTDTNGVMGFALGAMFVKAVFDGESKKMAQTMIEEVRDAFKNNLPHLNWMDENTRQLAKEKADAITDMIGFPDFILDSNKLNQKYDGAPFYDINYPKSLNFGAMGVVMGHELSHAFDDQGREYDKSGNLHQWWKNSTIRKFEDRMKCFIDQYNKYTIGSEHVNGKQTIGENVADNGGLTAAYNAYKSWLSKHPTELPLPGVNLTNLQLFFVGFSQVWCSTSTPEALKLQIMNDPHSPAQFRVIGTLSNSYEFAQQFKCKPNSRMNPDPDKKCVVW</sequence>
<evidence type="ECO:0000256" key="13">
    <source>
        <dbReference type="ARBA" id="ARBA00022833"/>
    </source>
</evidence>
<dbReference type="InterPro" id="IPR029021">
    <property type="entry name" value="Prot-tyrosine_phosphatase-like"/>
</dbReference>
<feature type="domain" description="SH2" evidence="24">
    <location>
        <begin position="9"/>
        <end position="105"/>
    </location>
</feature>
<dbReference type="SMART" id="SM00404">
    <property type="entry name" value="PTPc_motif"/>
    <property type="match status" value="1"/>
</dbReference>
<dbReference type="PROSITE" id="PS00678">
    <property type="entry name" value="WD_REPEATS_1"/>
    <property type="match status" value="1"/>
</dbReference>
<dbReference type="Pfam" id="PF00102">
    <property type="entry name" value="Y_phosphatase"/>
    <property type="match status" value="1"/>
</dbReference>
<comment type="catalytic activity">
    <reaction evidence="19">
        <text>O-phospho-L-tyrosyl-[protein] + H2O = L-tyrosyl-[protein] + phosphate</text>
        <dbReference type="Rhea" id="RHEA:10684"/>
        <dbReference type="Rhea" id="RHEA-COMP:10136"/>
        <dbReference type="Rhea" id="RHEA-COMP:20101"/>
        <dbReference type="ChEBI" id="CHEBI:15377"/>
        <dbReference type="ChEBI" id="CHEBI:43474"/>
        <dbReference type="ChEBI" id="CHEBI:46858"/>
        <dbReference type="ChEBI" id="CHEBI:61978"/>
        <dbReference type="EC" id="3.1.3.48"/>
    </reaction>
</comment>
<dbReference type="PROSITE" id="PS50082">
    <property type="entry name" value="WD_REPEATS_2"/>
    <property type="match status" value="5"/>
</dbReference>
<dbReference type="PROSITE" id="PS50056">
    <property type="entry name" value="TYR_PHOSPHATASE_2"/>
    <property type="match status" value="1"/>
</dbReference>
<keyword evidence="13" id="KW-0862">Zinc</keyword>
<reference evidence="27" key="1">
    <citation type="submission" date="2020-11" db="EMBL/GenBank/DDBJ databases">
        <authorList>
            <person name="Tran Van P."/>
        </authorList>
    </citation>
    <scope>NUCLEOTIDE SEQUENCE</scope>
</reference>
<dbReference type="InterPro" id="IPR020472">
    <property type="entry name" value="WD40_PAC1"/>
</dbReference>
<dbReference type="PROSITE" id="PS50294">
    <property type="entry name" value="WD_REPEATS_REGION"/>
    <property type="match status" value="2"/>
</dbReference>
<dbReference type="CDD" id="cd10340">
    <property type="entry name" value="SH2_N-SH2_SHP_like"/>
    <property type="match status" value="1"/>
</dbReference>
<dbReference type="PROSITE" id="PS50055">
    <property type="entry name" value="TYR_PHOSPHATASE_PTP"/>
    <property type="match status" value="1"/>
</dbReference>
<dbReference type="GO" id="GO:0051213">
    <property type="term" value="F:dioxygenase activity"/>
    <property type="evidence" value="ECO:0007669"/>
    <property type="project" value="UniProtKB-KW"/>
</dbReference>
<dbReference type="EMBL" id="CAJPVJ010000056">
    <property type="protein sequence ID" value="CAG2159862.1"/>
    <property type="molecule type" value="Genomic_DNA"/>
</dbReference>
<keyword evidence="9" id="KW-0645">Protease</keyword>
<dbReference type="InterPro" id="IPR024079">
    <property type="entry name" value="MetalloPept_cat_dom_sf"/>
</dbReference>
<dbReference type="InterPro" id="IPR000718">
    <property type="entry name" value="Peptidase_M13"/>
</dbReference>
<dbReference type="Pfam" id="PF00017">
    <property type="entry name" value="SH2"/>
    <property type="match status" value="2"/>
</dbReference>
<evidence type="ECO:0000259" key="25">
    <source>
        <dbReference type="PROSITE" id="PS50055"/>
    </source>
</evidence>
<dbReference type="GO" id="GO:0016705">
    <property type="term" value="F:oxidoreductase activity, acting on paired donors, with incorporation or reduction of molecular oxygen"/>
    <property type="evidence" value="ECO:0007669"/>
    <property type="project" value="InterPro"/>
</dbReference>
<dbReference type="FunFam" id="3.30.505.10:FF:000012">
    <property type="entry name" value="Tyrosine-protein phosphatase non-receptor type"/>
    <property type="match status" value="1"/>
</dbReference>
<evidence type="ECO:0000256" key="23">
    <source>
        <dbReference type="SAM" id="MobiDB-lite"/>
    </source>
</evidence>
<evidence type="ECO:0000259" key="26">
    <source>
        <dbReference type="PROSITE" id="PS50056"/>
    </source>
</evidence>
<dbReference type="PRINTS" id="PR00320">
    <property type="entry name" value="GPROTEINBRPT"/>
</dbReference>
<keyword evidence="18" id="KW-0482">Metalloprotease</keyword>
<dbReference type="InterPro" id="IPR044861">
    <property type="entry name" value="IPNS-like_FE2OG_OXY"/>
</dbReference>
<evidence type="ECO:0000256" key="21">
    <source>
        <dbReference type="PROSITE-ProRule" id="PRU00221"/>
    </source>
</evidence>
<dbReference type="PRINTS" id="PR00700">
    <property type="entry name" value="PRTYPHPHTASE"/>
</dbReference>
<keyword evidence="8 21" id="KW-0853">WD repeat</keyword>
<dbReference type="InterPro" id="IPR016130">
    <property type="entry name" value="Tyr_Pase_AS"/>
</dbReference>
<evidence type="ECO:0000256" key="6">
    <source>
        <dbReference type="ARBA" id="ARBA00022490"/>
    </source>
</evidence>
<dbReference type="InterPro" id="IPR018497">
    <property type="entry name" value="Peptidase_M13_C"/>
</dbReference>
<evidence type="ECO:0000256" key="11">
    <source>
        <dbReference type="ARBA" id="ARBA00022737"/>
    </source>
</evidence>
<dbReference type="InterPro" id="IPR042089">
    <property type="entry name" value="Peptidase_M13_dom_2"/>
</dbReference>
<evidence type="ECO:0000256" key="1">
    <source>
        <dbReference type="ARBA" id="ARBA00001947"/>
    </source>
</evidence>
<dbReference type="Pfam" id="PF05649">
    <property type="entry name" value="Peptidase_M13_N"/>
    <property type="match status" value="2"/>
</dbReference>
<name>A0A7R9Q9E4_9ACAR</name>
<evidence type="ECO:0000256" key="17">
    <source>
        <dbReference type="ARBA" id="ARBA00023002"/>
    </source>
</evidence>
<dbReference type="Gene3D" id="3.30.505.10">
    <property type="entry name" value="SH2 domain"/>
    <property type="match status" value="2"/>
</dbReference>
<keyword evidence="11" id="KW-0677">Repeat</keyword>
<dbReference type="PROSITE" id="PS50001">
    <property type="entry name" value="SH2"/>
    <property type="match status" value="2"/>
</dbReference>
<feature type="coiled-coil region" evidence="22">
    <location>
        <begin position="515"/>
        <end position="542"/>
    </location>
</feature>
<proteinExistence type="inferred from homology"/>
<keyword evidence="17" id="KW-0560">Oxidoreductase</keyword>
<dbReference type="InterPro" id="IPR019775">
    <property type="entry name" value="WD40_repeat_CS"/>
</dbReference>
<dbReference type="SMART" id="SM00320">
    <property type="entry name" value="WD40"/>
    <property type="match status" value="6"/>
</dbReference>
<evidence type="ECO:0000256" key="4">
    <source>
        <dbReference type="ARBA" id="ARBA00007357"/>
    </source>
</evidence>
<dbReference type="PANTHER" id="PTHR46559">
    <property type="entry name" value="TYROSINE-PROTEIN PHOSPHATASE NON-RECEPTOR TYPE 11"/>
    <property type="match status" value="1"/>
</dbReference>
<dbReference type="InterPro" id="IPR003595">
    <property type="entry name" value="Tyr_Pase_cat"/>
</dbReference>
<dbReference type="Gene3D" id="1.10.1380.10">
    <property type="entry name" value="Neutral endopeptidase , domain2"/>
    <property type="match status" value="1"/>
</dbReference>
<keyword evidence="7" id="KW-0597">Phosphoprotein</keyword>
<dbReference type="Gene3D" id="2.130.10.10">
    <property type="entry name" value="YVTN repeat-like/Quinoprotein amine dehydrogenase"/>
    <property type="match status" value="1"/>
</dbReference>
<keyword evidence="15" id="KW-0223">Dioxygenase</keyword>
<evidence type="ECO:0000313" key="27">
    <source>
        <dbReference type="EMBL" id="CAD7637179.1"/>
    </source>
</evidence>
<dbReference type="GO" id="GO:0048666">
    <property type="term" value="P:neuron development"/>
    <property type="evidence" value="ECO:0007669"/>
    <property type="project" value="UniProtKB-ARBA"/>
</dbReference>
<dbReference type="GO" id="GO:0006508">
    <property type="term" value="P:proteolysis"/>
    <property type="evidence" value="ECO:0007669"/>
    <property type="project" value="UniProtKB-KW"/>
</dbReference>
<evidence type="ECO:0000313" key="28">
    <source>
        <dbReference type="Proteomes" id="UP000728032"/>
    </source>
</evidence>
<keyword evidence="10" id="KW-0479">Metal-binding</keyword>
<feature type="repeat" description="WD" evidence="21">
    <location>
        <begin position="764"/>
        <end position="805"/>
    </location>
</feature>
<dbReference type="SUPFAM" id="SSF52799">
    <property type="entry name" value="(Phosphotyrosine protein) phosphatases II"/>
    <property type="match status" value="1"/>
</dbReference>
<dbReference type="OrthoDB" id="6475849at2759"/>
<dbReference type="InterPro" id="IPR015943">
    <property type="entry name" value="WD40/YVTN_repeat-like_dom_sf"/>
</dbReference>
<feature type="repeat" description="WD" evidence="21">
    <location>
        <begin position="722"/>
        <end position="763"/>
    </location>
</feature>
<keyword evidence="14" id="KW-0904">Protein phosphatase</keyword>
<dbReference type="GO" id="GO:0050839">
    <property type="term" value="F:cell adhesion molecule binding"/>
    <property type="evidence" value="ECO:0007669"/>
    <property type="project" value="TreeGrafter"/>
</dbReference>
<dbReference type="EC" id="3.1.3.48" evidence="5"/>
<keyword evidence="12" id="KW-0378">Hydrolase</keyword>
<dbReference type="FunFam" id="3.30.505.10:FF:000018">
    <property type="entry name" value="Tyrosine-protein phosphatase non-receptor type"/>
    <property type="match status" value="1"/>
</dbReference>
<dbReference type="Pfam" id="PF25342">
    <property type="entry name" value="GT_PLOD"/>
    <property type="match status" value="2"/>
</dbReference>
<feature type="domain" description="SH2" evidence="24">
    <location>
        <begin position="115"/>
        <end position="206"/>
    </location>
</feature>
<comment type="similarity">
    <text evidence="4">Belongs to the peptidase M13 family.</text>
</comment>
<accession>A0A7R9Q9E4</accession>
<dbReference type="SUPFAM" id="SSF50978">
    <property type="entry name" value="WD40 repeat-like"/>
    <property type="match status" value="1"/>
</dbReference>
<dbReference type="GO" id="GO:0005506">
    <property type="term" value="F:iron ion binding"/>
    <property type="evidence" value="ECO:0007669"/>
    <property type="project" value="InterPro"/>
</dbReference>
<feature type="domain" description="Tyrosine specific protein phosphatases" evidence="26">
    <location>
        <begin position="357"/>
        <end position="433"/>
    </location>
</feature>
<dbReference type="GO" id="GO:0004222">
    <property type="term" value="F:metalloendopeptidase activity"/>
    <property type="evidence" value="ECO:0007669"/>
    <property type="project" value="InterPro"/>
</dbReference>
<dbReference type="Gene3D" id="3.90.190.10">
    <property type="entry name" value="Protein tyrosine phosphatase superfamily"/>
    <property type="match status" value="1"/>
</dbReference>
<dbReference type="Pfam" id="PF03171">
    <property type="entry name" value="2OG-FeII_Oxy"/>
    <property type="match status" value="1"/>
</dbReference>
<dbReference type="GO" id="GO:0031418">
    <property type="term" value="F:L-ascorbic acid binding"/>
    <property type="evidence" value="ECO:0007669"/>
    <property type="project" value="InterPro"/>
</dbReference>
<dbReference type="InterPro" id="IPR008753">
    <property type="entry name" value="Peptidase_M13_N"/>
</dbReference>
<keyword evidence="22" id="KW-0175">Coiled coil</keyword>
<dbReference type="InterPro" id="IPR000980">
    <property type="entry name" value="SH2"/>
</dbReference>
<dbReference type="SUPFAM" id="SSF55486">
    <property type="entry name" value="Metalloproteases ('zincins'), catalytic domain"/>
    <property type="match status" value="1"/>
</dbReference>
<dbReference type="Pfam" id="PF25391">
    <property type="entry name" value="WD40_Gbeta"/>
    <property type="match status" value="1"/>
</dbReference>
<dbReference type="InterPro" id="IPR001680">
    <property type="entry name" value="WD40_rpt"/>
</dbReference>
<dbReference type="InterPro" id="IPR036322">
    <property type="entry name" value="WD40_repeat_dom_sf"/>
</dbReference>
<keyword evidence="16 20" id="KW-0727">SH2 domain</keyword>
<evidence type="ECO:0000256" key="22">
    <source>
        <dbReference type="SAM" id="Coils"/>
    </source>
</evidence>
<comment type="cofactor">
    <cofactor evidence="1">
        <name>Zn(2+)</name>
        <dbReference type="ChEBI" id="CHEBI:29105"/>
    </cofactor>
</comment>
<evidence type="ECO:0000256" key="19">
    <source>
        <dbReference type="ARBA" id="ARBA00051722"/>
    </source>
</evidence>
<feature type="repeat" description="WD" evidence="21">
    <location>
        <begin position="815"/>
        <end position="840"/>
    </location>
</feature>
<dbReference type="GO" id="GO:0004726">
    <property type="term" value="F:non-membrane spanning protein tyrosine phosphatase activity"/>
    <property type="evidence" value="ECO:0007669"/>
    <property type="project" value="TreeGrafter"/>
</dbReference>
<dbReference type="EMBL" id="OC914881">
    <property type="protein sequence ID" value="CAD7637179.1"/>
    <property type="molecule type" value="Genomic_DNA"/>
</dbReference>
<dbReference type="FunFam" id="3.90.190.10:FF:000185">
    <property type="entry name" value="Predicted protein"/>
    <property type="match status" value="1"/>
</dbReference>
<dbReference type="GO" id="GO:0030971">
    <property type="term" value="F:receptor tyrosine kinase binding"/>
    <property type="evidence" value="ECO:0007669"/>
    <property type="project" value="TreeGrafter"/>
</dbReference>
<dbReference type="CDD" id="cd00200">
    <property type="entry name" value="WD40"/>
    <property type="match status" value="1"/>
</dbReference>
<dbReference type="CDD" id="cd09931">
    <property type="entry name" value="SH2_C-SH2_SHP_like"/>
    <property type="match status" value="1"/>
</dbReference>
<feature type="domain" description="Tyrosine-protein phosphatase" evidence="25">
    <location>
        <begin position="203"/>
        <end position="442"/>
    </location>
</feature>